<dbReference type="AlphaFoldDB" id="A0A486XPN0"/>
<reference evidence="3" key="1">
    <citation type="submission" date="2019-04" db="EMBL/GenBank/DDBJ databases">
        <authorList>
            <person name="Brambilla D."/>
        </authorList>
    </citation>
    <scope>NUCLEOTIDE SEQUENCE</scope>
    <source>
        <strain evidence="3">BAL1</strain>
    </source>
</reference>
<feature type="compositionally biased region" description="Gly residues" evidence="1">
    <location>
        <begin position="205"/>
        <end position="216"/>
    </location>
</feature>
<keyword evidence="2" id="KW-0732">Signal</keyword>
<accession>A0A486XPN0</accession>
<dbReference type="EMBL" id="CAAJGR010000104">
    <property type="protein sequence ID" value="VHO04492.1"/>
    <property type="molecule type" value="Genomic_DNA"/>
</dbReference>
<sequence length="253" mass="27043">MNVVNKYIATLSLVVGTLGAQIAVAAEAYTRDVPNLIQCDTCYSVADFERKAKTQAQSNTAGYHLVYNMNTEEVETVYTFELYEPELGISMSNARVVSTKELHKQQFAEYVDYKKYGVEKSPTLININLTGKYDGMAEYYYSDVRKERVALNLSPLMPILATITFANGDVIVVLIPNPAGSVIILISAKDIDGNDISSRASNSGGTSGGSGAGSEAGGTIVSGSITITGVSTGGSTLMCKPKPSYLGVDCKWV</sequence>
<feature type="chain" id="PRO_5019727376" evidence="2">
    <location>
        <begin position="26"/>
        <end position="253"/>
    </location>
</feature>
<feature type="signal peptide" evidence="2">
    <location>
        <begin position="1"/>
        <end position="25"/>
    </location>
</feature>
<feature type="region of interest" description="Disordered" evidence="1">
    <location>
        <begin position="197"/>
        <end position="217"/>
    </location>
</feature>
<gene>
    <name evidence="3" type="ORF">BAL341_1917</name>
</gene>
<name>A0A486XPN0_9GAMM</name>
<evidence type="ECO:0000256" key="1">
    <source>
        <dbReference type="SAM" id="MobiDB-lite"/>
    </source>
</evidence>
<evidence type="ECO:0000313" key="3">
    <source>
        <dbReference type="EMBL" id="VHO04492.1"/>
    </source>
</evidence>
<protein>
    <submittedName>
        <fullName evidence="3">Uncharacterized protein</fullName>
    </submittedName>
</protein>
<evidence type="ECO:0000256" key="2">
    <source>
        <dbReference type="SAM" id="SignalP"/>
    </source>
</evidence>
<organism evidence="3">
    <name type="scientific">Rheinheimera sp. BAL341</name>
    <dbReference type="NCBI Taxonomy" id="1708203"/>
    <lineage>
        <taxon>Bacteria</taxon>
        <taxon>Pseudomonadati</taxon>
        <taxon>Pseudomonadota</taxon>
        <taxon>Gammaproteobacteria</taxon>
        <taxon>Chromatiales</taxon>
        <taxon>Chromatiaceae</taxon>
        <taxon>Rheinheimera</taxon>
    </lineage>
</organism>
<proteinExistence type="predicted"/>